<dbReference type="Proteomes" id="UP000095131">
    <property type="component" value="Unassembled WGS sequence"/>
</dbReference>
<feature type="transmembrane region" description="Helical" evidence="1">
    <location>
        <begin position="48"/>
        <end position="74"/>
    </location>
</feature>
<organism evidence="2 3">
    <name type="scientific">Vibrio scophthalmi</name>
    <dbReference type="NCBI Taxonomy" id="45658"/>
    <lineage>
        <taxon>Bacteria</taxon>
        <taxon>Pseudomonadati</taxon>
        <taxon>Pseudomonadota</taxon>
        <taxon>Gammaproteobacteria</taxon>
        <taxon>Vibrionales</taxon>
        <taxon>Vibrionaceae</taxon>
        <taxon>Vibrio</taxon>
    </lineage>
</organism>
<name>A0A1E3WGX6_9VIBR</name>
<keyword evidence="1" id="KW-0812">Transmembrane</keyword>
<feature type="transmembrane region" description="Helical" evidence="1">
    <location>
        <begin position="172"/>
        <end position="192"/>
    </location>
</feature>
<protein>
    <recommendedName>
        <fullName evidence="4">DUF2254 domain-containing protein</fullName>
    </recommendedName>
</protein>
<proteinExistence type="predicted"/>
<keyword evidence="1" id="KW-1133">Transmembrane helix</keyword>
<dbReference type="EMBL" id="MDCJ01000007">
    <property type="protein sequence ID" value="ODS05051.1"/>
    <property type="molecule type" value="Genomic_DNA"/>
</dbReference>
<evidence type="ECO:0008006" key="4">
    <source>
        <dbReference type="Google" id="ProtNLM"/>
    </source>
</evidence>
<dbReference type="OrthoDB" id="7783943at2"/>
<comment type="caution">
    <text evidence="2">The sequence shown here is derived from an EMBL/GenBank/DDBJ whole genome shotgun (WGS) entry which is preliminary data.</text>
</comment>
<dbReference type="PATRIC" id="fig|45658.8.peg.4172"/>
<gene>
    <name evidence="2" type="ORF">VSF3289_04191</name>
</gene>
<accession>A0A1E3WGX6</accession>
<evidence type="ECO:0000313" key="2">
    <source>
        <dbReference type="EMBL" id="ODS05051.1"/>
    </source>
</evidence>
<dbReference type="AlphaFoldDB" id="A0A1E3WGX6"/>
<evidence type="ECO:0000313" key="3">
    <source>
        <dbReference type="Proteomes" id="UP000095131"/>
    </source>
</evidence>
<reference evidence="2 3" key="1">
    <citation type="submission" date="2016-08" db="EMBL/GenBank/DDBJ databases">
        <title>Genome sequencing of Vibrio scophthalmi strain FP3289, an isolated from Paralichthys olivaceus.</title>
        <authorList>
            <person name="Han H.-J."/>
        </authorList>
    </citation>
    <scope>NUCLEOTIDE SEQUENCE [LARGE SCALE GENOMIC DNA]</scope>
    <source>
        <strain evidence="2 3">FP3289</strain>
    </source>
</reference>
<feature type="transmembrane region" description="Helical" evidence="1">
    <location>
        <begin position="102"/>
        <end position="124"/>
    </location>
</feature>
<keyword evidence="1" id="KW-0472">Membrane</keyword>
<evidence type="ECO:0000256" key="1">
    <source>
        <dbReference type="SAM" id="Phobius"/>
    </source>
</evidence>
<sequence length="825" mass="95818">MAGVIKLWLISKPWFWKFRAKCSRDSFVLERTLYSYEESYSKTKNSAFIFWSVAWIGLKNLSWVILALLIFGSIEDYIRSNSSLLVPLSKEQIKFNIDQLRLYAQMLTAIFSIYFATIGIILSTGYTKLRRDIIQLLVNEQVGNVYSRLLVFSAIFCLCATTFESFGLKPSFLVYAIGTLLTAISSLTLFPLGQRLFNFFDLNQLARSEVLPRIVRNIENAAKSSDSISLANHHSKKALLAFKQFCYIDNQVKTDTSRLSDNLPALSRDYSELLQYYLSEKHKINHQSYWFPRRKKHEQWFLAGDFATHNALQTSSQLATKEEIHYQWLENDITERLAQHIELAFETGDLKLGLELLGKLSSRINVYANQLQFEIGIREIQRVQKIIETAFSVIPQVSNDEEMKLLVAIADMWAALGSSLCLETLRRMITFEKELAQFFINDIWTKKSLQSLPALLQVELAFIVKFINFENNIEGKRLSKPKFVQQLAVQSLLRHYAKTLQEVIEFHTVVIPSFIASLEKMKMTEAATQVILASLHNYWKLPRWFDSISELIDRYNTLEHHSEKEYAFQKIDIKKMNEQLISSREKAIEMLSQPNIVEHIFKNEYNDELPDHFGHVYFQLAEACIEALEENSPIRFNRTFPMFMAMAFQASDSKFIDKNLELNDEYRLHLISSVFKDIMSILGIAILYSAYFDNSSLSMTAIDQFNSRIENTPNKKLYLKRMVILSESQDFSFSASPRDRFRLNWKMSFEQRMRNDGYGNSFSLDRGKEHGNKIVNAFTNNSFAEVYHLFIAVQILPQIAPLDFEINHYILSIADRLSKYTEEAF</sequence>
<dbReference type="RefSeq" id="WP_069448053.1">
    <property type="nucleotide sequence ID" value="NZ_MDCJ01000007.1"/>
</dbReference>